<evidence type="ECO:0000313" key="11">
    <source>
        <dbReference type="EMBL" id="OAF70083.1"/>
    </source>
</evidence>
<sequence length="702" mass="81593">MSIDYTKSFEENFGNLDANSDLSNLSQLLEFDTDLVEPSENLSKGEIIVVDNIPIVPVHTESKLINVINGKFSKVGKIVNFYYPKADGKTLGYVFIQYETRDMANRAIKELNRFKLDKKHTFLVNHLKDIEECDFPSQNPLKPTLKAYLDPTELYGWMLDNENDQFFIRFHKSVDTDVFEIYENNNAKISEPILSRENWSENFDPIWSTYGSYLLTFHALGVIFWGGSQFKIIAKFSHSDVVSASFSSCEKFLFTTDRNNVHIIWEILTGLKMREFDFKKLVYTPFKWNYDNKYFSNSFKHNLYIYESESFTMLNKKSITIPYLLDYVWSPSTDIISYTVDQNTGFVKIALMEIPSLKLILEKTYVNTSACNMYWQDNSNYLAVVLTKFTSRKEINEEKANSKDKENKKGDVKENQEKEIVNVEVEVKDVNENKNDGKDKEKYNYYGVSNDVYIFRLKEKNVPIEKIDIKGNVVSFDWEPNGYRFSICTCISKNVNTFTFYAIQNTGSLNVIGKLENKVYTSVDWSSSGQSLVMKSESGDLEFAHITFSEIIPTLYCCQQGMTESFWDNSGKHYISYSTSDKSDTAYIIWSSHGRQLFKKMYQNLCKFSFRPKQAIGKSYKNYRKSIRDEILALSTIPQSVISQYTNIQTKRRTSRKNIFISTIADGKKKMRFTKDEKTKARPEITYTDSEDINIIFDNILN</sequence>
<dbReference type="InterPro" id="IPR013979">
    <property type="entry name" value="TIF_beta_prop-like"/>
</dbReference>
<comment type="subcellular location">
    <subcellularLocation>
        <location evidence="1">Cytoplasm</location>
    </subcellularLocation>
</comment>
<evidence type="ECO:0000259" key="10">
    <source>
        <dbReference type="PROSITE" id="PS50102"/>
    </source>
</evidence>
<dbReference type="OrthoDB" id="10250414at2759"/>
<dbReference type="EMBL" id="LWCA01000189">
    <property type="protein sequence ID" value="OAF70083.1"/>
    <property type="molecule type" value="Genomic_DNA"/>
</dbReference>
<keyword evidence="6" id="KW-0648">Protein biosynthesis</keyword>
<dbReference type="InterPro" id="IPR011400">
    <property type="entry name" value="EIF3B"/>
</dbReference>
<evidence type="ECO:0000256" key="1">
    <source>
        <dbReference type="ARBA" id="ARBA00004496"/>
    </source>
</evidence>
<keyword evidence="3" id="KW-0396">Initiation factor</keyword>
<accession>A0A177B8V6</accession>
<evidence type="ECO:0000256" key="2">
    <source>
        <dbReference type="ARBA" id="ARBA00022490"/>
    </source>
</evidence>
<dbReference type="Gene3D" id="3.30.70.330">
    <property type="match status" value="1"/>
</dbReference>
<dbReference type="CDD" id="cd12278">
    <property type="entry name" value="RRM_eIF3B"/>
    <property type="match status" value="1"/>
</dbReference>
<dbReference type="PANTHER" id="PTHR14068:SF0">
    <property type="entry name" value="EUKARYOTIC TRANSLATION INITIATION FACTOR 3 SUBUNIT B"/>
    <property type="match status" value="1"/>
</dbReference>
<feature type="domain" description="RRM" evidence="10">
    <location>
        <begin position="46"/>
        <end position="129"/>
    </location>
</feature>
<dbReference type="PANTHER" id="PTHR14068">
    <property type="entry name" value="EUKARYOTIC TRANSLATION INITIATION FACTOR 3 EIF3 -RELATED"/>
    <property type="match status" value="1"/>
</dbReference>
<comment type="caution">
    <text evidence="11">The sequence shown here is derived from an EMBL/GenBank/DDBJ whole genome shotgun (WGS) entry which is preliminary data.</text>
</comment>
<organism evidence="11 12">
    <name type="scientific">Intoshia linei</name>
    <dbReference type="NCBI Taxonomy" id="1819745"/>
    <lineage>
        <taxon>Eukaryota</taxon>
        <taxon>Metazoa</taxon>
        <taxon>Spiralia</taxon>
        <taxon>Lophotrochozoa</taxon>
        <taxon>Mesozoa</taxon>
        <taxon>Orthonectida</taxon>
        <taxon>Rhopaluridae</taxon>
        <taxon>Intoshia</taxon>
    </lineage>
</organism>
<evidence type="ECO:0000256" key="8">
    <source>
        <dbReference type="PROSITE-ProRule" id="PRU00176"/>
    </source>
</evidence>
<dbReference type="Pfam" id="PF00076">
    <property type="entry name" value="RRM_1"/>
    <property type="match status" value="1"/>
</dbReference>
<protein>
    <recommendedName>
        <fullName evidence="10">RRM domain-containing protein</fullName>
    </recommendedName>
</protein>
<dbReference type="Pfam" id="PF08662">
    <property type="entry name" value="eIF2A"/>
    <property type="match status" value="1"/>
</dbReference>
<keyword evidence="2" id="KW-0963">Cytoplasm</keyword>
<dbReference type="InterPro" id="IPR000504">
    <property type="entry name" value="RRM_dom"/>
</dbReference>
<keyword evidence="9" id="KW-0175">Coiled coil</keyword>
<evidence type="ECO:0000256" key="4">
    <source>
        <dbReference type="ARBA" id="ARBA00022574"/>
    </source>
</evidence>
<dbReference type="SMART" id="SM00360">
    <property type="entry name" value="RRM"/>
    <property type="match status" value="1"/>
</dbReference>
<reference evidence="11 12" key="1">
    <citation type="submission" date="2016-04" db="EMBL/GenBank/DDBJ databases">
        <title>The genome of Intoshia linei affirms orthonectids as highly simplified spiralians.</title>
        <authorList>
            <person name="Mikhailov K.V."/>
            <person name="Slusarev G.S."/>
            <person name="Nikitin M.A."/>
            <person name="Logacheva M.D."/>
            <person name="Penin A."/>
            <person name="Aleoshin V."/>
            <person name="Panchin Y.V."/>
        </authorList>
    </citation>
    <scope>NUCLEOTIDE SEQUENCE [LARGE SCALE GENOMIC DNA]</scope>
    <source>
        <strain evidence="11">Intl2013</strain>
        <tissue evidence="11">Whole animal</tissue>
    </source>
</reference>
<dbReference type="GO" id="GO:0003723">
    <property type="term" value="F:RNA binding"/>
    <property type="evidence" value="ECO:0007669"/>
    <property type="project" value="UniProtKB-UniRule"/>
</dbReference>
<dbReference type="FunFam" id="3.30.70.330:FF:000607">
    <property type="entry name" value="Eukaryotic translation initiation factor 3 subunit B"/>
    <property type="match status" value="1"/>
</dbReference>
<dbReference type="InterPro" id="IPR034363">
    <property type="entry name" value="eIF3B_RRM"/>
</dbReference>
<evidence type="ECO:0000256" key="3">
    <source>
        <dbReference type="ARBA" id="ARBA00022540"/>
    </source>
</evidence>
<dbReference type="SUPFAM" id="SSF54928">
    <property type="entry name" value="RNA-binding domain, RBD"/>
    <property type="match status" value="1"/>
</dbReference>
<proteinExistence type="predicted"/>
<dbReference type="InterPro" id="IPR012677">
    <property type="entry name" value="Nucleotide-bd_a/b_plait_sf"/>
</dbReference>
<gene>
    <name evidence="11" type="ORF">A3Q56_02143</name>
</gene>
<evidence type="ECO:0000313" key="12">
    <source>
        <dbReference type="Proteomes" id="UP000078046"/>
    </source>
</evidence>
<keyword evidence="12" id="KW-1185">Reference proteome</keyword>
<keyword evidence="4" id="KW-0853">WD repeat</keyword>
<evidence type="ECO:0000256" key="9">
    <source>
        <dbReference type="SAM" id="Coils"/>
    </source>
</evidence>
<dbReference type="GO" id="GO:0005852">
    <property type="term" value="C:eukaryotic translation initiation factor 3 complex"/>
    <property type="evidence" value="ECO:0007669"/>
    <property type="project" value="InterPro"/>
</dbReference>
<dbReference type="GO" id="GO:0031369">
    <property type="term" value="F:translation initiation factor binding"/>
    <property type="evidence" value="ECO:0007669"/>
    <property type="project" value="InterPro"/>
</dbReference>
<feature type="coiled-coil region" evidence="9">
    <location>
        <begin position="395"/>
        <end position="433"/>
    </location>
</feature>
<dbReference type="AlphaFoldDB" id="A0A177B8V6"/>
<keyword evidence="5 8" id="KW-0694">RNA-binding</keyword>
<comment type="subunit">
    <text evidence="7">Component of the eukaryotic translation initiation factor 3 (eIF-3) complex. The eIF-3 complex interacts with pix. Interacts with mxt.</text>
</comment>
<evidence type="ECO:0000256" key="7">
    <source>
        <dbReference type="ARBA" id="ARBA00047068"/>
    </source>
</evidence>
<evidence type="ECO:0000256" key="6">
    <source>
        <dbReference type="ARBA" id="ARBA00022917"/>
    </source>
</evidence>
<dbReference type="InterPro" id="IPR035979">
    <property type="entry name" value="RBD_domain_sf"/>
</dbReference>
<dbReference type="PROSITE" id="PS50102">
    <property type="entry name" value="RRM"/>
    <property type="match status" value="1"/>
</dbReference>
<dbReference type="GO" id="GO:0003743">
    <property type="term" value="F:translation initiation factor activity"/>
    <property type="evidence" value="ECO:0007669"/>
    <property type="project" value="UniProtKB-KW"/>
</dbReference>
<name>A0A177B8V6_9BILA</name>
<dbReference type="SUPFAM" id="SSF82171">
    <property type="entry name" value="DPP6 N-terminal domain-like"/>
    <property type="match status" value="1"/>
</dbReference>
<evidence type="ECO:0000256" key="5">
    <source>
        <dbReference type="ARBA" id="ARBA00022884"/>
    </source>
</evidence>
<dbReference type="Proteomes" id="UP000078046">
    <property type="component" value="Unassembled WGS sequence"/>
</dbReference>